<evidence type="ECO:0000313" key="2">
    <source>
        <dbReference type="Proteomes" id="UP001500936"/>
    </source>
</evidence>
<sequence>MSEGLGVKPGVLLYDGKVFRSVINTDNGEVGAETLFYYHQQGNVVWAEYAGGAIVKGFLIATVQADNSLDMRYQHVNRPGELMTGRCHSIPEYLPDGRLRLHERWQWTSGDGSSGESVVEEVSGIIKNP</sequence>
<dbReference type="Pfam" id="PF26421">
    <property type="entry name" value="Avidin_like"/>
    <property type="match status" value="1"/>
</dbReference>
<protein>
    <recommendedName>
        <fullName evidence="3">N-acetylglutamate synthase</fullName>
    </recommendedName>
</protein>
<dbReference type="RefSeq" id="WP_345266084.1">
    <property type="nucleotide sequence ID" value="NZ_BAABHB010000003.1"/>
</dbReference>
<dbReference type="EMBL" id="BAABHB010000003">
    <property type="protein sequence ID" value="GAA4402487.1"/>
    <property type="molecule type" value="Genomic_DNA"/>
</dbReference>
<dbReference type="InterPro" id="IPR058595">
    <property type="entry name" value="Avidin-like"/>
</dbReference>
<comment type="caution">
    <text evidence="1">The sequence shown here is derived from an EMBL/GenBank/DDBJ whole genome shotgun (WGS) entry which is preliminary data.</text>
</comment>
<evidence type="ECO:0000313" key="1">
    <source>
        <dbReference type="EMBL" id="GAA4402487.1"/>
    </source>
</evidence>
<gene>
    <name evidence="1" type="ORF">GCM10023187_17610</name>
</gene>
<evidence type="ECO:0008006" key="3">
    <source>
        <dbReference type="Google" id="ProtNLM"/>
    </source>
</evidence>
<accession>A0ABP8K9I4</accession>
<keyword evidence="2" id="KW-1185">Reference proteome</keyword>
<reference evidence="2" key="1">
    <citation type="journal article" date="2019" name="Int. J. Syst. Evol. Microbiol.">
        <title>The Global Catalogue of Microorganisms (GCM) 10K type strain sequencing project: providing services to taxonomists for standard genome sequencing and annotation.</title>
        <authorList>
            <consortium name="The Broad Institute Genomics Platform"/>
            <consortium name="The Broad Institute Genome Sequencing Center for Infectious Disease"/>
            <person name="Wu L."/>
            <person name="Ma J."/>
        </authorList>
    </citation>
    <scope>NUCLEOTIDE SEQUENCE [LARGE SCALE GENOMIC DNA]</scope>
    <source>
        <strain evidence="2">JCM 17925</strain>
    </source>
</reference>
<proteinExistence type="predicted"/>
<organism evidence="1 2">
    <name type="scientific">Nibrella viscosa</name>
    <dbReference type="NCBI Taxonomy" id="1084524"/>
    <lineage>
        <taxon>Bacteria</taxon>
        <taxon>Pseudomonadati</taxon>
        <taxon>Bacteroidota</taxon>
        <taxon>Cytophagia</taxon>
        <taxon>Cytophagales</taxon>
        <taxon>Spirosomataceae</taxon>
        <taxon>Nibrella</taxon>
    </lineage>
</organism>
<name>A0ABP8K9I4_9BACT</name>
<dbReference type="Proteomes" id="UP001500936">
    <property type="component" value="Unassembled WGS sequence"/>
</dbReference>